<accession>A0AAV7LIQ9</accession>
<dbReference type="Proteomes" id="UP001066276">
    <property type="component" value="Chromosome 11"/>
</dbReference>
<organism evidence="1 2">
    <name type="scientific">Pleurodeles waltl</name>
    <name type="common">Iberian ribbed newt</name>
    <dbReference type="NCBI Taxonomy" id="8319"/>
    <lineage>
        <taxon>Eukaryota</taxon>
        <taxon>Metazoa</taxon>
        <taxon>Chordata</taxon>
        <taxon>Craniata</taxon>
        <taxon>Vertebrata</taxon>
        <taxon>Euteleostomi</taxon>
        <taxon>Amphibia</taxon>
        <taxon>Batrachia</taxon>
        <taxon>Caudata</taxon>
        <taxon>Salamandroidea</taxon>
        <taxon>Salamandridae</taxon>
        <taxon>Pleurodelinae</taxon>
        <taxon>Pleurodeles</taxon>
    </lineage>
</organism>
<evidence type="ECO:0000313" key="2">
    <source>
        <dbReference type="Proteomes" id="UP001066276"/>
    </source>
</evidence>
<proteinExistence type="predicted"/>
<name>A0AAV7LIQ9_PLEWA</name>
<dbReference type="EMBL" id="JANPWB010000015">
    <property type="protein sequence ID" value="KAJ1088708.1"/>
    <property type="molecule type" value="Genomic_DNA"/>
</dbReference>
<reference evidence="1" key="1">
    <citation type="journal article" date="2022" name="bioRxiv">
        <title>Sequencing and chromosome-scale assembly of the giantPleurodeles waltlgenome.</title>
        <authorList>
            <person name="Brown T."/>
            <person name="Elewa A."/>
            <person name="Iarovenko S."/>
            <person name="Subramanian E."/>
            <person name="Araus A.J."/>
            <person name="Petzold A."/>
            <person name="Susuki M."/>
            <person name="Suzuki K.-i.T."/>
            <person name="Hayashi T."/>
            <person name="Toyoda A."/>
            <person name="Oliveira C."/>
            <person name="Osipova E."/>
            <person name="Leigh N.D."/>
            <person name="Simon A."/>
            <person name="Yun M.H."/>
        </authorList>
    </citation>
    <scope>NUCLEOTIDE SEQUENCE</scope>
    <source>
        <strain evidence="1">20211129_DDA</strain>
        <tissue evidence="1">Liver</tissue>
    </source>
</reference>
<protein>
    <submittedName>
        <fullName evidence="1">Uncharacterized protein</fullName>
    </submittedName>
</protein>
<evidence type="ECO:0000313" key="1">
    <source>
        <dbReference type="EMBL" id="KAJ1088708.1"/>
    </source>
</evidence>
<keyword evidence="2" id="KW-1185">Reference proteome</keyword>
<gene>
    <name evidence="1" type="ORF">NDU88_001864</name>
</gene>
<sequence length="185" mass="18114">MGVVRQKVAQVRFAVLACAGAHGGTGGVPAAVSVVEMLPVLARVQVLVVVKGDTRPSAAASHGCPLVMMLLTGSGGAGADGSAGGGADGSVDAAGTLALSSCFLDEALLGGSCILSVLHACPFFTLEGGRISWSFALVGGALPALTGAPFDPLGLADTTADAELEAEVQAWALDTLALGEGRGEV</sequence>
<comment type="caution">
    <text evidence="1">The sequence shown here is derived from an EMBL/GenBank/DDBJ whole genome shotgun (WGS) entry which is preliminary data.</text>
</comment>
<dbReference type="AlphaFoldDB" id="A0AAV7LIQ9"/>